<proteinExistence type="predicted"/>
<dbReference type="EMBL" id="VFRA01000001">
    <property type="protein sequence ID" value="TQO20500.1"/>
    <property type="molecule type" value="Genomic_DNA"/>
</dbReference>
<dbReference type="PANTHER" id="PTHR34980">
    <property type="entry name" value="INNER MEMBRANE PROTEIN-RELATED-RELATED"/>
    <property type="match status" value="1"/>
</dbReference>
<evidence type="ECO:0000256" key="1">
    <source>
        <dbReference type="SAM" id="Phobius"/>
    </source>
</evidence>
<evidence type="ECO:0000313" key="3">
    <source>
        <dbReference type="Proteomes" id="UP000316560"/>
    </source>
</evidence>
<dbReference type="Proteomes" id="UP000316560">
    <property type="component" value="Unassembled WGS sequence"/>
</dbReference>
<organism evidence="2 3">
    <name type="scientific">Rhodoglobus vestalii</name>
    <dbReference type="NCBI Taxonomy" id="193384"/>
    <lineage>
        <taxon>Bacteria</taxon>
        <taxon>Bacillati</taxon>
        <taxon>Actinomycetota</taxon>
        <taxon>Actinomycetes</taxon>
        <taxon>Micrococcales</taxon>
        <taxon>Microbacteriaceae</taxon>
        <taxon>Rhodoglobus</taxon>
    </lineage>
</organism>
<comment type="caution">
    <text evidence="2">The sequence shown here is derived from an EMBL/GenBank/DDBJ whole genome shotgun (WGS) entry which is preliminary data.</text>
</comment>
<dbReference type="InterPro" id="IPR008523">
    <property type="entry name" value="DUF805"/>
</dbReference>
<dbReference type="AlphaFoldDB" id="A0A8H2PXR4"/>
<name>A0A8H2PXR4_9MICO</name>
<keyword evidence="1" id="KW-0472">Membrane</keyword>
<reference evidence="2 3" key="1">
    <citation type="submission" date="2019-06" db="EMBL/GenBank/DDBJ databases">
        <title>Sequencing the genomes of 1000 actinobacteria strains.</title>
        <authorList>
            <person name="Klenk H.-P."/>
        </authorList>
    </citation>
    <scope>NUCLEOTIDE SEQUENCE [LARGE SCALE GENOMIC DNA]</scope>
    <source>
        <strain evidence="2 3">DSM 21947</strain>
    </source>
</reference>
<dbReference type="RefSeq" id="WP_246078292.1">
    <property type="nucleotide sequence ID" value="NZ_VFRA01000001.1"/>
</dbReference>
<feature type="transmembrane region" description="Helical" evidence="1">
    <location>
        <begin position="134"/>
        <end position="153"/>
    </location>
</feature>
<dbReference type="PANTHER" id="PTHR34980:SF2">
    <property type="entry name" value="INNER MEMBRANE PROTEIN YHAH-RELATED"/>
    <property type="match status" value="1"/>
</dbReference>
<keyword evidence="1" id="KW-1133">Transmembrane helix</keyword>
<dbReference type="GO" id="GO:0005886">
    <property type="term" value="C:plasma membrane"/>
    <property type="evidence" value="ECO:0007669"/>
    <property type="project" value="TreeGrafter"/>
</dbReference>
<feature type="transmembrane region" description="Helical" evidence="1">
    <location>
        <begin position="99"/>
        <end position="122"/>
    </location>
</feature>
<protein>
    <submittedName>
        <fullName evidence="2">Uncharacterized membrane protein YhaH (DUF805 family)</fullName>
    </submittedName>
</protein>
<feature type="transmembrane region" description="Helical" evidence="1">
    <location>
        <begin position="40"/>
        <end position="63"/>
    </location>
</feature>
<accession>A0A8H2PXR4</accession>
<gene>
    <name evidence="2" type="ORF">FB472_2133</name>
</gene>
<keyword evidence="1" id="KW-0812">Transmembrane</keyword>
<evidence type="ECO:0000313" key="2">
    <source>
        <dbReference type="EMBL" id="TQO20500.1"/>
    </source>
</evidence>
<sequence length="164" mass="18065">MTTNAAPVTSPLPGASLRVSMRRFFYRAFSLRGRASISEYWWWMLVNVLALIITQLVIPAIILGRNFQANITVSPFGSWALAPIELFTWNSQGAVDSPVIAVLSIIGGGWVLATAIPGFTVAVRRLHDSNLSGWWVLLALTPPGPIILFFLAARRSRIEGVRFD</sequence>
<dbReference type="Pfam" id="PF05656">
    <property type="entry name" value="DUF805"/>
    <property type="match status" value="1"/>
</dbReference>
<keyword evidence="3" id="KW-1185">Reference proteome</keyword>